<comment type="caution">
    <text evidence="1">The sequence shown here is derived from an EMBL/GenBank/DDBJ whole genome shotgun (WGS) entry which is preliminary data.</text>
</comment>
<dbReference type="InterPro" id="IPR002554">
    <property type="entry name" value="PP2A_B56"/>
</dbReference>
<keyword evidence="2" id="KW-1185">Reference proteome</keyword>
<proteinExistence type="predicted"/>
<name>A0A1J4JSS5_9EUKA</name>
<dbReference type="InterPro" id="IPR011989">
    <property type="entry name" value="ARM-like"/>
</dbReference>
<protein>
    <recommendedName>
        <fullName evidence="3">Phosphoprotein phosphatase</fullName>
    </recommendedName>
</protein>
<dbReference type="EMBL" id="MLAK01000949">
    <property type="protein sequence ID" value="OHT00566.1"/>
    <property type="molecule type" value="Genomic_DNA"/>
</dbReference>
<gene>
    <name evidence="1" type="ORF">TRFO_07897</name>
</gene>
<dbReference type="GO" id="GO:0007165">
    <property type="term" value="P:signal transduction"/>
    <property type="evidence" value="ECO:0007669"/>
    <property type="project" value="InterPro"/>
</dbReference>
<sequence length="552" mass="64106">MNECRKQSLDKSVTCEFLRNRYIGRPSALTKVKFTKPSKTLTRLSNSVAIKLPLKDCTHPLPQLQQFPQPQQILCTPIQFPAEPLSDPELNNPIYVNSFSIRRKTDIKFDVQLEDLKKIIDLNDEERRDLLFEKIQICEKVCDFSSSLRDKEAKEIKTQCLNDLNSLFADSNFTEIIYATDLRIFLNMIKKNIIRNKPYIAPSILIGRAPVFCEKAWAHLLPIYQIFYSLVFHFQRHLIIPSSFLKSLLLLLHFPDERERDQIVQIVLIYLRYHSEQIDFVLRCVTNEIILYYEQKHEGFAISSFLKIIFAFISRAIPFLKPFQAVLAPLLSCSAIDTFFSLLLSIIDYIITYDKSQTLIVMYEMIHRFPISSVSAQVIRISMINKLIERLTPEEFSKIHISFFQLYARCANSRSTKVTLSALSILSNKSAIKLFTCEKIDTFQILYPFVSKAMKFHWSPKVKGPALIALKALQGISPKDFEKMHKNTSDLKYVRPNWDLILKEAIKNDKSINIAKCKKEADDYFTNIEKIAKLESENITIGVPQKTETYYF</sequence>
<dbReference type="GO" id="GO:0019888">
    <property type="term" value="F:protein phosphatase regulator activity"/>
    <property type="evidence" value="ECO:0007669"/>
    <property type="project" value="InterPro"/>
</dbReference>
<dbReference type="Pfam" id="PF01603">
    <property type="entry name" value="B56"/>
    <property type="match status" value="1"/>
</dbReference>
<dbReference type="SUPFAM" id="SSF48371">
    <property type="entry name" value="ARM repeat"/>
    <property type="match status" value="1"/>
</dbReference>
<dbReference type="Gene3D" id="1.25.10.10">
    <property type="entry name" value="Leucine-rich Repeat Variant"/>
    <property type="match status" value="1"/>
</dbReference>
<accession>A0A1J4JSS5</accession>
<dbReference type="PANTHER" id="PTHR10257">
    <property type="entry name" value="SERINE/THREONINE PROTEIN PHOSPHATASE 2A PP2A REGULATORY SUBUNIT B"/>
    <property type="match status" value="1"/>
</dbReference>
<dbReference type="GeneID" id="94828674"/>
<dbReference type="Proteomes" id="UP000179807">
    <property type="component" value="Unassembled WGS sequence"/>
</dbReference>
<dbReference type="VEuPathDB" id="TrichDB:TRFO_07897"/>
<dbReference type="AlphaFoldDB" id="A0A1J4JSS5"/>
<organism evidence="1 2">
    <name type="scientific">Tritrichomonas foetus</name>
    <dbReference type="NCBI Taxonomy" id="1144522"/>
    <lineage>
        <taxon>Eukaryota</taxon>
        <taxon>Metamonada</taxon>
        <taxon>Parabasalia</taxon>
        <taxon>Tritrichomonadida</taxon>
        <taxon>Tritrichomonadidae</taxon>
        <taxon>Tritrichomonas</taxon>
    </lineage>
</organism>
<dbReference type="GO" id="GO:0000159">
    <property type="term" value="C:protein phosphatase type 2A complex"/>
    <property type="evidence" value="ECO:0007669"/>
    <property type="project" value="InterPro"/>
</dbReference>
<dbReference type="InterPro" id="IPR016024">
    <property type="entry name" value="ARM-type_fold"/>
</dbReference>
<evidence type="ECO:0000313" key="2">
    <source>
        <dbReference type="Proteomes" id="UP000179807"/>
    </source>
</evidence>
<dbReference type="FunFam" id="1.25.10.10:FF:000331">
    <property type="entry name" value="Phosphoprotein phosphatase, putative"/>
    <property type="match status" value="1"/>
</dbReference>
<evidence type="ECO:0008006" key="3">
    <source>
        <dbReference type="Google" id="ProtNLM"/>
    </source>
</evidence>
<dbReference type="RefSeq" id="XP_068353702.1">
    <property type="nucleotide sequence ID" value="XM_068493970.1"/>
</dbReference>
<dbReference type="PANTHER" id="PTHR10257:SF3">
    <property type="entry name" value="SERINE_THREONINE-PROTEIN PHOSPHATASE 2A 56 KDA REGULATORY SUBUNIT GAMMA ISOFORM"/>
    <property type="match status" value="1"/>
</dbReference>
<reference evidence="1" key="1">
    <citation type="submission" date="2016-10" db="EMBL/GenBank/DDBJ databases">
        <authorList>
            <person name="Benchimol M."/>
            <person name="Almeida L.G."/>
            <person name="Vasconcelos A.T."/>
            <person name="Perreira-Neves A."/>
            <person name="Rosa I.A."/>
            <person name="Tasca T."/>
            <person name="Bogo M.R."/>
            <person name="de Souza W."/>
        </authorList>
    </citation>
    <scope>NUCLEOTIDE SEQUENCE [LARGE SCALE GENOMIC DNA]</scope>
    <source>
        <strain evidence="1">K</strain>
    </source>
</reference>
<evidence type="ECO:0000313" key="1">
    <source>
        <dbReference type="EMBL" id="OHT00566.1"/>
    </source>
</evidence>